<dbReference type="Proteomes" id="UP001275440">
    <property type="component" value="Unassembled WGS sequence"/>
</dbReference>
<protein>
    <submittedName>
        <fullName evidence="2">MarR family transcriptional regulator</fullName>
    </submittedName>
</protein>
<proteinExistence type="predicted"/>
<dbReference type="SUPFAM" id="SSF46785">
    <property type="entry name" value="Winged helix' DNA-binding domain"/>
    <property type="match status" value="1"/>
</dbReference>
<organism evidence="2 3">
    <name type="scientific">Rhodococcus zopfii</name>
    <dbReference type="NCBI Taxonomy" id="43772"/>
    <lineage>
        <taxon>Bacteria</taxon>
        <taxon>Bacillati</taxon>
        <taxon>Actinomycetota</taxon>
        <taxon>Actinomycetes</taxon>
        <taxon>Mycobacteriales</taxon>
        <taxon>Nocardiaceae</taxon>
        <taxon>Rhodococcus</taxon>
    </lineage>
</organism>
<sequence>MCSKLSRRRSSAPHKSVLRVGVAGGAADSDAGNRPAGRETVRADYNPCVDAEHDEPNWLTADEQHAWRTYMDGNHRLMDVLNRDLQDAHGLSLAEYRILVLLSESPDGRLRMSDLADGVLSSRSRLTHQIRRMEDQGMVSRSACVEDGRGVLAILTDEGRRRHGEAAPTHVASVRRNLIDLLSKSQIKALAQIFAKVEAAIGDR</sequence>
<dbReference type="InterPro" id="IPR036390">
    <property type="entry name" value="WH_DNA-bd_sf"/>
</dbReference>
<keyword evidence="3" id="KW-1185">Reference proteome</keyword>
<evidence type="ECO:0000259" key="1">
    <source>
        <dbReference type="PROSITE" id="PS50995"/>
    </source>
</evidence>
<evidence type="ECO:0000313" key="3">
    <source>
        <dbReference type="Proteomes" id="UP001275440"/>
    </source>
</evidence>
<evidence type="ECO:0000313" key="2">
    <source>
        <dbReference type="EMBL" id="MDV2477636.1"/>
    </source>
</evidence>
<dbReference type="PANTHER" id="PTHR33164:SF99">
    <property type="entry name" value="MARR FAMILY REGULATORY PROTEIN"/>
    <property type="match status" value="1"/>
</dbReference>
<comment type="caution">
    <text evidence="2">The sequence shown here is derived from an EMBL/GenBank/DDBJ whole genome shotgun (WGS) entry which is preliminary data.</text>
</comment>
<name>A0ABU3WUF8_9NOCA</name>
<dbReference type="PROSITE" id="PS50995">
    <property type="entry name" value="HTH_MARR_2"/>
    <property type="match status" value="1"/>
</dbReference>
<dbReference type="Pfam" id="PF01047">
    <property type="entry name" value="MarR"/>
    <property type="match status" value="1"/>
</dbReference>
<dbReference type="InterPro" id="IPR039422">
    <property type="entry name" value="MarR/SlyA-like"/>
</dbReference>
<gene>
    <name evidence="2" type="ORF">F8M49_23695</name>
</gene>
<feature type="domain" description="HTH marR-type" evidence="1">
    <location>
        <begin position="63"/>
        <end position="199"/>
    </location>
</feature>
<accession>A0ABU3WUF8</accession>
<dbReference type="EMBL" id="WBMO01000005">
    <property type="protein sequence ID" value="MDV2477636.1"/>
    <property type="molecule type" value="Genomic_DNA"/>
</dbReference>
<dbReference type="Gene3D" id="1.10.10.10">
    <property type="entry name" value="Winged helix-like DNA-binding domain superfamily/Winged helix DNA-binding domain"/>
    <property type="match status" value="1"/>
</dbReference>
<reference evidence="2 3" key="1">
    <citation type="submission" date="2019-10" db="EMBL/GenBank/DDBJ databases">
        <title>Draft Genome Assembly of Rhodococcus zopfii DSM44189.</title>
        <authorList>
            <person name="Sutton J.M."/>
            <person name="Akob D.M."/>
            <person name="Bushman T.J."/>
        </authorList>
    </citation>
    <scope>NUCLEOTIDE SEQUENCE [LARGE SCALE GENOMIC DNA]</scope>
    <source>
        <strain evidence="2 3">DSM 44189</strain>
    </source>
</reference>
<dbReference type="InterPro" id="IPR036388">
    <property type="entry name" value="WH-like_DNA-bd_sf"/>
</dbReference>
<dbReference type="PANTHER" id="PTHR33164">
    <property type="entry name" value="TRANSCRIPTIONAL REGULATOR, MARR FAMILY"/>
    <property type="match status" value="1"/>
</dbReference>
<dbReference type="InterPro" id="IPR000835">
    <property type="entry name" value="HTH_MarR-typ"/>
</dbReference>
<dbReference type="SMART" id="SM00347">
    <property type="entry name" value="HTH_MARR"/>
    <property type="match status" value="1"/>
</dbReference>